<evidence type="ECO:0000313" key="1">
    <source>
        <dbReference type="EMBL" id="NHO39503.1"/>
    </source>
</evidence>
<accession>A0ABX0KLS0</accession>
<dbReference type="EMBL" id="WOTE01000003">
    <property type="protein sequence ID" value="NHO39503.1"/>
    <property type="molecule type" value="Genomic_DNA"/>
</dbReference>
<comment type="caution">
    <text evidence="1">The sequence shown here is derived from an EMBL/GenBank/DDBJ whole genome shotgun (WGS) entry which is preliminary data.</text>
</comment>
<name>A0ABX0KLS0_9PROT</name>
<dbReference type="RefSeq" id="WP_157065301.1">
    <property type="nucleotide sequence ID" value="NZ_LN609302.1"/>
</dbReference>
<proteinExistence type="predicted"/>
<dbReference type="Proteomes" id="UP000657200">
    <property type="component" value="Unassembled WGS sequence"/>
</dbReference>
<organism evidence="1 2">
    <name type="scientific">Acetobacter ghanensis</name>
    <dbReference type="NCBI Taxonomy" id="431306"/>
    <lineage>
        <taxon>Bacteria</taxon>
        <taxon>Pseudomonadati</taxon>
        <taxon>Pseudomonadota</taxon>
        <taxon>Alphaproteobacteria</taxon>
        <taxon>Acetobacterales</taxon>
        <taxon>Acetobacteraceae</taxon>
        <taxon>Acetobacter</taxon>
    </lineage>
</organism>
<sequence length="49" mass="5523">MTNEERDELLKATAKAVLELYQNLPKELSEVHSLEVAGSQLAQTLNRIQ</sequence>
<keyword evidence="2" id="KW-1185">Reference proteome</keyword>
<evidence type="ECO:0000313" key="2">
    <source>
        <dbReference type="Proteomes" id="UP000657200"/>
    </source>
</evidence>
<protein>
    <submittedName>
        <fullName evidence="1">Uncharacterized protein</fullName>
    </submittedName>
</protein>
<reference evidence="1 2" key="1">
    <citation type="journal article" date="2020" name="Int. J. Syst. Evol. Microbiol.">
        <title>Novel acetic acid bacteria from cider fermentations: Acetobacter conturbans sp. nov. and Acetobacter fallax sp. nov.</title>
        <authorList>
            <person name="Sombolestani A.S."/>
            <person name="Cleenwerck I."/>
            <person name="Cnockaert M."/>
            <person name="Borremans W."/>
            <person name="Wieme A.D."/>
            <person name="De Vuyst L."/>
            <person name="Vandamme P."/>
        </authorList>
    </citation>
    <scope>NUCLEOTIDE SEQUENCE [LARGE SCALE GENOMIC DNA]</scope>
    <source>
        <strain evidence="1 2">LMG 23848</strain>
    </source>
</reference>
<gene>
    <name evidence="1" type="ORF">GOB80_07350</name>
</gene>